<evidence type="ECO:0000313" key="1">
    <source>
        <dbReference type="EMBL" id="KAK6295269.1"/>
    </source>
</evidence>
<protein>
    <submittedName>
        <fullName evidence="1">Uncharacterized protein</fullName>
    </submittedName>
</protein>
<feature type="non-terminal residue" evidence="1">
    <location>
        <position position="107"/>
    </location>
</feature>
<dbReference type="AlphaFoldDB" id="A0AAN8KIA9"/>
<comment type="caution">
    <text evidence="1">The sequence shown here is derived from an EMBL/GenBank/DDBJ whole genome shotgun (WGS) entry which is preliminary data.</text>
</comment>
<dbReference type="EMBL" id="JAGTTL010000034">
    <property type="protein sequence ID" value="KAK6295269.1"/>
    <property type="molecule type" value="Genomic_DNA"/>
</dbReference>
<proteinExistence type="predicted"/>
<dbReference type="Proteomes" id="UP001356427">
    <property type="component" value="Unassembled WGS sequence"/>
</dbReference>
<evidence type="ECO:0000313" key="2">
    <source>
        <dbReference type="Proteomes" id="UP001356427"/>
    </source>
</evidence>
<reference evidence="1 2" key="1">
    <citation type="submission" date="2021-04" db="EMBL/GenBank/DDBJ databases">
        <authorList>
            <person name="De Guttry C."/>
            <person name="Zahm M."/>
            <person name="Klopp C."/>
            <person name="Cabau C."/>
            <person name="Louis A."/>
            <person name="Berthelot C."/>
            <person name="Parey E."/>
            <person name="Roest Crollius H."/>
            <person name="Montfort J."/>
            <person name="Robinson-Rechavi M."/>
            <person name="Bucao C."/>
            <person name="Bouchez O."/>
            <person name="Gislard M."/>
            <person name="Lluch J."/>
            <person name="Milhes M."/>
            <person name="Lampietro C."/>
            <person name="Lopez Roques C."/>
            <person name="Donnadieu C."/>
            <person name="Braasch I."/>
            <person name="Desvignes T."/>
            <person name="Postlethwait J."/>
            <person name="Bobe J."/>
            <person name="Wedekind C."/>
            <person name="Guiguen Y."/>
        </authorList>
    </citation>
    <scope>NUCLEOTIDE SEQUENCE [LARGE SCALE GENOMIC DNA]</scope>
    <source>
        <strain evidence="1">Cs_M1</strain>
        <tissue evidence="1">Blood</tissue>
    </source>
</reference>
<keyword evidence="2" id="KW-1185">Reference proteome</keyword>
<name>A0AAN8KIA9_9TELE</name>
<gene>
    <name evidence="1" type="ORF">J4Q44_G00344950</name>
</gene>
<sequence length="107" mass="11747">MTEVEVMLDSVGASEDRGNLWNTVASTNGAKRAKVVNEDKPQYDNASFLVGLQFMSKDVFLGNPFAVTKMVKDALREVESVRVNKSGIMLMSSVSKEPKEKALYSQG</sequence>
<organism evidence="1 2">
    <name type="scientific">Coregonus suidteri</name>
    <dbReference type="NCBI Taxonomy" id="861788"/>
    <lineage>
        <taxon>Eukaryota</taxon>
        <taxon>Metazoa</taxon>
        <taxon>Chordata</taxon>
        <taxon>Craniata</taxon>
        <taxon>Vertebrata</taxon>
        <taxon>Euteleostomi</taxon>
        <taxon>Actinopterygii</taxon>
        <taxon>Neopterygii</taxon>
        <taxon>Teleostei</taxon>
        <taxon>Protacanthopterygii</taxon>
        <taxon>Salmoniformes</taxon>
        <taxon>Salmonidae</taxon>
        <taxon>Coregoninae</taxon>
        <taxon>Coregonus</taxon>
    </lineage>
</organism>
<accession>A0AAN8KIA9</accession>